<keyword evidence="1 4" id="KW-0378">Hydrolase</keyword>
<evidence type="ECO:0000256" key="2">
    <source>
        <dbReference type="ARBA" id="ARBA00034122"/>
    </source>
</evidence>
<accession>A0A9X3WE05</accession>
<dbReference type="SUPFAM" id="SSF56317">
    <property type="entry name" value="Carbon-nitrogen hydrolase"/>
    <property type="match status" value="1"/>
</dbReference>
<dbReference type="PANTHER" id="PTHR43674">
    <property type="entry name" value="NITRILASE C965.09-RELATED"/>
    <property type="match status" value="1"/>
</dbReference>
<dbReference type="InterPro" id="IPR036526">
    <property type="entry name" value="C-N_Hydrolase_sf"/>
</dbReference>
<evidence type="ECO:0000259" key="3">
    <source>
        <dbReference type="PROSITE" id="PS50263"/>
    </source>
</evidence>
<dbReference type="GO" id="GO:0050126">
    <property type="term" value="F:N-carbamoylputrescine amidase activity"/>
    <property type="evidence" value="ECO:0007669"/>
    <property type="project" value="UniProtKB-EC"/>
</dbReference>
<feature type="domain" description="CN hydrolase" evidence="3">
    <location>
        <begin position="4"/>
        <end position="258"/>
    </location>
</feature>
<evidence type="ECO:0000313" key="5">
    <source>
        <dbReference type="Proteomes" id="UP001145069"/>
    </source>
</evidence>
<dbReference type="GO" id="GO:0033388">
    <property type="term" value="P:putrescine biosynthetic process from arginine"/>
    <property type="evidence" value="ECO:0007669"/>
    <property type="project" value="TreeGrafter"/>
</dbReference>
<dbReference type="InterPro" id="IPR017755">
    <property type="entry name" value="N-carbamoylputrescine_amidase"/>
</dbReference>
<dbReference type="InterPro" id="IPR003010">
    <property type="entry name" value="C-N_Hydrolase"/>
</dbReference>
<organism evidence="4 5">
    <name type="scientific">Aquibacillus salsiterrae</name>
    <dbReference type="NCBI Taxonomy" id="2950439"/>
    <lineage>
        <taxon>Bacteria</taxon>
        <taxon>Bacillati</taxon>
        <taxon>Bacillota</taxon>
        <taxon>Bacilli</taxon>
        <taxon>Bacillales</taxon>
        <taxon>Bacillaceae</taxon>
        <taxon>Aquibacillus</taxon>
    </lineage>
</organism>
<dbReference type="EC" id="3.5.1.53" evidence="4"/>
<dbReference type="PANTHER" id="PTHR43674:SF2">
    <property type="entry name" value="BETA-UREIDOPROPIONASE"/>
    <property type="match status" value="1"/>
</dbReference>
<evidence type="ECO:0000256" key="1">
    <source>
        <dbReference type="ARBA" id="ARBA00022801"/>
    </source>
</evidence>
<dbReference type="Pfam" id="PF00795">
    <property type="entry name" value="CN_hydrolase"/>
    <property type="match status" value="1"/>
</dbReference>
<protein>
    <submittedName>
        <fullName evidence="4">N-carbamoylputrescine amidase</fullName>
        <ecNumber evidence="4">3.5.1.53</ecNumber>
    </submittedName>
</protein>
<dbReference type="CDD" id="cd07573">
    <property type="entry name" value="CPA"/>
    <property type="match status" value="1"/>
</dbReference>
<dbReference type="EMBL" id="JAMQKC010000005">
    <property type="protein sequence ID" value="MDC3416988.1"/>
    <property type="molecule type" value="Genomic_DNA"/>
</dbReference>
<evidence type="ECO:0000313" key="4">
    <source>
        <dbReference type="EMBL" id="MDC3416988.1"/>
    </source>
</evidence>
<proteinExistence type="inferred from homology"/>
<dbReference type="Gene3D" id="3.60.110.10">
    <property type="entry name" value="Carbon-nitrogen hydrolase"/>
    <property type="match status" value="1"/>
</dbReference>
<dbReference type="AlphaFoldDB" id="A0A9X3WE05"/>
<dbReference type="InterPro" id="IPR050345">
    <property type="entry name" value="Aliph_Amidase/BUP"/>
</dbReference>
<dbReference type="NCBIfam" id="TIGR03381">
    <property type="entry name" value="agmatine_aguB"/>
    <property type="match status" value="1"/>
</dbReference>
<comment type="similarity">
    <text evidence="2">Belongs to the carbon-nitrogen hydrolase superfamily.</text>
</comment>
<name>A0A9X3WE05_9BACI</name>
<reference evidence="4" key="1">
    <citation type="submission" date="2022-06" db="EMBL/GenBank/DDBJ databases">
        <title>Aquibacillus sp. a new bacterium isolated from soil saline samples.</title>
        <authorList>
            <person name="Galisteo C."/>
            <person name="De La Haba R."/>
            <person name="Sanchez-Porro C."/>
            <person name="Ventosa A."/>
        </authorList>
    </citation>
    <scope>NUCLEOTIDE SEQUENCE</scope>
    <source>
        <strain evidence="4">3ASR75-54</strain>
    </source>
</reference>
<dbReference type="FunFam" id="3.60.110.10:FF:000010">
    <property type="entry name" value="Carbon-nitrogen hydrolase"/>
    <property type="match status" value="1"/>
</dbReference>
<gene>
    <name evidence="4" type="primary">aguB</name>
    <name evidence="4" type="ORF">NC799_08635</name>
</gene>
<dbReference type="RefSeq" id="WP_272446039.1">
    <property type="nucleotide sequence ID" value="NZ_JAMQKC010000005.1"/>
</dbReference>
<keyword evidence="5" id="KW-1185">Reference proteome</keyword>
<dbReference type="Proteomes" id="UP001145069">
    <property type="component" value="Unassembled WGS sequence"/>
</dbReference>
<comment type="caution">
    <text evidence="4">The sequence shown here is derived from an EMBL/GenBank/DDBJ whole genome shotgun (WGS) entry which is preliminary data.</text>
</comment>
<dbReference type="PROSITE" id="PS50263">
    <property type="entry name" value="CN_HYDROLASE"/>
    <property type="match status" value="1"/>
</dbReference>
<sequence length="291" mass="32875">MRLVSVAATQMSCTTNIDENIANAERLVRQAAAQGAQIILLQELFETPYFCQKEKADYYVYATELEENKAINHFQAIAKELKVVLPISFYEKKNYARYNSVAVIDTDGKVLGKYRKSHIPDGPGYEEKFYFNPGDTGFKVWQTRYGKIGIGICWDQWYPEAARAMALMGAEILFYPTAIGSEPHDSSIDSKDHWQMCMLGHAAANVMPVVASNRIGVERDDDSEITFYGSSFIAGPQGNKLAEAGRSEETVLVATFDLDELETQRIEWGIFRDRRPDLYKVITSYDGEIKL</sequence>